<proteinExistence type="predicted"/>
<feature type="transmembrane region" description="Helical" evidence="5">
    <location>
        <begin position="27"/>
        <end position="43"/>
    </location>
</feature>
<dbReference type="KEGG" id="upl:DSM104440_01361"/>
<keyword evidence="3 5" id="KW-1133">Transmembrane helix</keyword>
<dbReference type="InterPro" id="IPR051533">
    <property type="entry name" value="WaaL-like"/>
</dbReference>
<evidence type="ECO:0000313" key="7">
    <source>
        <dbReference type="EMBL" id="QJR14560.1"/>
    </source>
</evidence>
<evidence type="ECO:0000256" key="3">
    <source>
        <dbReference type="ARBA" id="ARBA00022989"/>
    </source>
</evidence>
<comment type="subcellular location">
    <subcellularLocation>
        <location evidence="1">Membrane</location>
        <topology evidence="1">Multi-pass membrane protein</topology>
    </subcellularLocation>
</comment>
<dbReference type="InterPro" id="IPR007016">
    <property type="entry name" value="O-antigen_ligase-rel_domated"/>
</dbReference>
<feature type="transmembrane region" description="Helical" evidence="5">
    <location>
        <begin position="171"/>
        <end position="188"/>
    </location>
</feature>
<feature type="transmembrane region" description="Helical" evidence="5">
    <location>
        <begin position="194"/>
        <end position="212"/>
    </location>
</feature>
<sequence length="400" mass="42183">MNRALVVAIAALMATLPFSHTAALVRLLLAIALAATIVIAYRVGPRWKDLAPPFVTCWLAWFGWSVLSMGWSIDPDYTASELRSEFFYGAIMIVVAQYALMREGAERILMPVLATVSVALGLLAGGYFLAFGTVEVPDIPFGGPGNLSSVVLTLFPVACAAALVPGAGVAARRLGFTMALALLVAALATLNRTVWPGLAVEIILVALLVRPIKADARRLAALGVIALVFAIAQVTIAHTVRFSEGSPAAKALAQRGDPRPALWADAIERIESRPILGHGYGRGILRKELQKKFDNNLIWHGHNIFLDAGVQLGVPGVVLISLLFAAIGLAGLTLARSTDVTARLSGAALVAVVAGTLVRNFTDDLWARQNALLFWAIVGGLVGLGMRRMRAAAASAAATS</sequence>
<accession>A0A6M4H4Y6</accession>
<evidence type="ECO:0000256" key="5">
    <source>
        <dbReference type="SAM" id="Phobius"/>
    </source>
</evidence>
<feature type="transmembrane region" description="Helical" evidence="5">
    <location>
        <begin position="219"/>
        <end position="240"/>
    </location>
</feature>
<feature type="transmembrane region" description="Helical" evidence="5">
    <location>
        <begin position="85"/>
        <end position="101"/>
    </location>
</feature>
<name>A0A6M4H4Y6_9PROT</name>
<gene>
    <name evidence="7" type="ORF">DSM104440_01361</name>
</gene>
<feature type="domain" description="O-antigen ligase-related" evidence="6">
    <location>
        <begin position="178"/>
        <end position="320"/>
    </location>
</feature>
<dbReference type="Proteomes" id="UP000503096">
    <property type="component" value="Chromosome"/>
</dbReference>
<organism evidence="7 8">
    <name type="scientific">Usitatibacter palustris</name>
    <dbReference type="NCBI Taxonomy" id="2732487"/>
    <lineage>
        <taxon>Bacteria</taxon>
        <taxon>Pseudomonadati</taxon>
        <taxon>Pseudomonadota</taxon>
        <taxon>Betaproteobacteria</taxon>
        <taxon>Nitrosomonadales</taxon>
        <taxon>Usitatibacteraceae</taxon>
        <taxon>Usitatibacter</taxon>
    </lineage>
</organism>
<evidence type="ECO:0000256" key="1">
    <source>
        <dbReference type="ARBA" id="ARBA00004141"/>
    </source>
</evidence>
<dbReference type="PANTHER" id="PTHR37422">
    <property type="entry name" value="TEICHURONIC ACID BIOSYNTHESIS PROTEIN TUAE"/>
    <property type="match status" value="1"/>
</dbReference>
<dbReference type="InParanoid" id="A0A6M4H4Y6"/>
<evidence type="ECO:0000259" key="6">
    <source>
        <dbReference type="Pfam" id="PF04932"/>
    </source>
</evidence>
<dbReference type="GO" id="GO:0016020">
    <property type="term" value="C:membrane"/>
    <property type="evidence" value="ECO:0007669"/>
    <property type="project" value="UniProtKB-SubCell"/>
</dbReference>
<feature type="transmembrane region" description="Helical" evidence="5">
    <location>
        <begin position="312"/>
        <end position="332"/>
    </location>
</feature>
<protein>
    <recommendedName>
        <fullName evidence="6">O-antigen ligase-related domain-containing protein</fullName>
    </recommendedName>
</protein>
<feature type="transmembrane region" description="Helical" evidence="5">
    <location>
        <begin position="55"/>
        <end position="73"/>
    </location>
</feature>
<dbReference type="Pfam" id="PF04932">
    <property type="entry name" value="Wzy_C"/>
    <property type="match status" value="1"/>
</dbReference>
<evidence type="ECO:0000256" key="2">
    <source>
        <dbReference type="ARBA" id="ARBA00022692"/>
    </source>
</evidence>
<feature type="transmembrane region" description="Helical" evidence="5">
    <location>
        <begin position="108"/>
        <end position="134"/>
    </location>
</feature>
<dbReference type="AlphaFoldDB" id="A0A6M4H4Y6"/>
<keyword evidence="2 5" id="KW-0812">Transmembrane</keyword>
<keyword evidence="4 5" id="KW-0472">Membrane</keyword>
<dbReference type="PANTHER" id="PTHR37422:SF13">
    <property type="entry name" value="LIPOPOLYSACCHARIDE BIOSYNTHESIS PROTEIN PA4999-RELATED"/>
    <property type="match status" value="1"/>
</dbReference>
<evidence type="ECO:0000256" key="4">
    <source>
        <dbReference type="ARBA" id="ARBA00023136"/>
    </source>
</evidence>
<feature type="transmembrane region" description="Helical" evidence="5">
    <location>
        <begin position="344"/>
        <end position="361"/>
    </location>
</feature>
<evidence type="ECO:0000313" key="8">
    <source>
        <dbReference type="Proteomes" id="UP000503096"/>
    </source>
</evidence>
<keyword evidence="8" id="KW-1185">Reference proteome</keyword>
<feature type="transmembrane region" description="Helical" evidence="5">
    <location>
        <begin position="146"/>
        <end position="164"/>
    </location>
</feature>
<feature type="transmembrane region" description="Helical" evidence="5">
    <location>
        <begin position="367"/>
        <end position="386"/>
    </location>
</feature>
<dbReference type="RefSeq" id="WP_171161298.1">
    <property type="nucleotide sequence ID" value="NZ_CP053073.1"/>
</dbReference>
<dbReference type="EMBL" id="CP053073">
    <property type="protein sequence ID" value="QJR14560.1"/>
    <property type="molecule type" value="Genomic_DNA"/>
</dbReference>
<reference evidence="7 8" key="1">
    <citation type="submission" date="2020-04" db="EMBL/GenBank/DDBJ databases">
        <title>Usitatibacter rugosus gen. nov., sp. nov. and Usitatibacter palustris sp. nov., novel members of Usitatibacteraceae fam. nov. within the order Nitrosomonadales isolated from soil.</title>
        <authorList>
            <person name="Huber K.J."/>
            <person name="Neumann-Schaal M."/>
            <person name="Geppert A."/>
            <person name="Luckner M."/>
            <person name="Wanner G."/>
            <person name="Overmann J."/>
        </authorList>
    </citation>
    <scope>NUCLEOTIDE SEQUENCE [LARGE SCALE GENOMIC DNA]</scope>
    <source>
        <strain evidence="7 8">Swamp67</strain>
    </source>
</reference>